<dbReference type="PATRIC" id="fig|1492898.3.peg.3678"/>
<gene>
    <name evidence="2" type="ORF">SY85_16910</name>
</gene>
<feature type="transmembrane region" description="Helical" evidence="1">
    <location>
        <begin position="45"/>
        <end position="63"/>
    </location>
</feature>
<keyword evidence="1" id="KW-1133">Transmembrane helix</keyword>
<keyword evidence="1" id="KW-0472">Membrane</keyword>
<keyword evidence="3" id="KW-1185">Reference proteome</keyword>
<dbReference type="KEGG" id="fla:SY85_16910"/>
<sequence length="226" mass="25811">MGIENKISGKEYIVLAVIALMMLVGYVLVFTNVPLFERYTVEDGVVEWLTVIGLLLAAGTCFIRAIHLRKYRSGLFILGCVLLGLVLFFGAGEEISWGQRIFGIESSEYFKEHNTQGETNLHNLIVDGVRVNRWVFSFLLTALLAFYVIIMPLLYRSKKWMQRFVTYFGIPLPKIYQVIAFVVLFVLTTLIPHEKRAELLEGGTAFMLFLIIRFPANPHTFSHEPL</sequence>
<dbReference type="Proteomes" id="UP000077177">
    <property type="component" value="Chromosome"/>
</dbReference>
<dbReference type="EMBL" id="CP011390">
    <property type="protein sequence ID" value="ANE53556.1"/>
    <property type="molecule type" value="Genomic_DNA"/>
</dbReference>
<proteinExistence type="predicted"/>
<feature type="transmembrane region" description="Helical" evidence="1">
    <location>
        <begin position="175"/>
        <end position="193"/>
    </location>
</feature>
<evidence type="ECO:0000313" key="3">
    <source>
        <dbReference type="Proteomes" id="UP000077177"/>
    </source>
</evidence>
<name>A0A172U2P5_9BACT</name>
<feature type="transmembrane region" description="Helical" evidence="1">
    <location>
        <begin position="134"/>
        <end position="155"/>
    </location>
</feature>
<feature type="transmembrane region" description="Helical" evidence="1">
    <location>
        <begin position="75"/>
        <end position="92"/>
    </location>
</feature>
<evidence type="ECO:0000313" key="2">
    <source>
        <dbReference type="EMBL" id="ANE53556.1"/>
    </source>
</evidence>
<evidence type="ECO:0000256" key="1">
    <source>
        <dbReference type="SAM" id="Phobius"/>
    </source>
</evidence>
<reference evidence="2 3" key="2">
    <citation type="journal article" date="2016" name="Int. J. Syst. Evol. Microbiol.">
        <title>Flavisolibacter tropicus sp. nov., isolated from tropical soil.</title>
        <authorList>
            <person name="Lee J.J."/>
            <person name="Kang M.S."/>
            <person name="Kim G.S."/>
            <person name="Lee C.S."/>
            <person name="Lim S."/>
            <person name="Lee J."/>
            <person name="Roh S.H."/>
            <person name="Kang H."/>
            <person name="Ha J.M."/>
            <person name="Bae S."/>
            <person name="Jung H.Y."/>
            <person name="Kim M.K."/>
        </authorList>
    </citation>
    <scope>NUCLEOTIDE SEQUENCE [LARGE SCALE GENOMIC DNA]</scope>
    <source>
        <strain evidence="2 3">LCS9</strain>
    </source>
</reference>
<dbReference type="STRING" id="1492898.SY85_16910"/>
<organism evidence="2 3">
    <name type="scientific">Flavisolibacter tropicus</name>
    <dbReference type="NCBI Taxonomy" id="1492898"/>
    <lineage>
        <taxon>Bacteria</taxon>
        <taxon>Pseudomonadati</taxon>
        <taxon>Bacteroidota</taxon>
        <taxon>Chitinophagia</taxon>
        <taxon>Chitinophagales</taxon>
        <taxon>Chitinophagaceae</taxon>
        <taxon>Flavisolibacter</taxon>
    </lineage>
</organism>
<keyword evidence="1" id="KW-0812">Transmembrane</keyword>
<accession>A0A172U2P5</accession>
<feature type="transmembrane region" description="Helical" evidence="1">
    <location>
        <begin position="12"/>
        <end position="33"/>
    </location>
</feature>
<protein>
    <submittedName>
        <fullName evidence="2">Uncharacterized protein</fullName>
    </submittedName>
</protein>
<reference evidence="3" key="1">
    <citation type="submission" date="2015-01" db="EMBL/GenBank/DDBJ databases">
        <title>Flavisolibacter sp./LCS9/ whole genome sequencing.</title>
        <authorList>
            <person name="Kim M.K."/>
            <person name="Srinivasan S."/>
            <person name="Lee J.-J."/>
        </authorList>
    </citation>
    <scope>NUCLEOTIDE SEQUENCE [LARGE SCALE GENOMIC DNA]</scope>
    <source>
        <strain evidence="3">LCS9</strain>
    </source>
</reference>
<dbReference type="AlphaFoldDB" id="A0A172U2P5"/>